<feature type="domain" description="Phosphatidic acid phosphatase type 2/haloperoxidase" evidence="2">
    <location>
        <begin position="80"/>
        <end position="186"/>
    </location>
</feature>
<dbReference type="InterPro" id="IPR036938">
    <property type="entry name" value="PAP2/HPO_sf"/>
</dbReference>
<sequence length="190" mass="21008">MFTGAVVFFAGFLLVMVLVKGKRIQTWDVAFSRKVILQRKVWLTKVFLFFTRAGKALPTLAVCGLLIVVPLTRNTVALNVGISVMATSGLVFLIKRLYKRERPKGDRLVEETDHSFPSGHAATAVTLYGSLFLNGYLVLGISIWFLSAALLLGFLIGFSRVYLGVHYFTDVLGGWFIGGFVAILVALWMV</sequence>
<dbReference type="InterPro" id="IPR000326">
    <property type="entry name" value="PAP2/HPO"/>
</dbReference>
<protein>
    <submittedName>
        <fullName evidence="3">Putative lipid phosphate phosphatase YodM</fullName>
    </submittedName>
</protein>
<keyword evidence="1" id="KW-0812">Transmembrane</keyword>
<dbReference type="CDD" id="cd03392">
    <property type="entry name" value="PAP2_like_2"/>
    <property type="match status" value="1"/>
</dbReference>
<dbReference type="EMBL" id="BJCC01000017">
    <property type="protein sequence ID" value="GCF94377.1"/>
    <property type="molecule type" value="Genomic_DNA"/>
</dbReference>
<feature type="transmembrane region" description="Helical" evidence="1">
    <location>
        <begin position="136"/>
        <end position="159"/>
    </location>
</feature>
<reference evidence="4" key="1">
    <citation type="submission" date="2019-02" db="EMBL/GenBank/DDBJ databases">
        <title>Draft genome sequence of Enterococcus sp. Gos25-1.</title>
        <authorList>
            <person name="Tanaka N."/>
            <person name="Shiwa Y."/>
            <person name="Fujita N."/>
        </authorList>
    </citation>
    <scope>NUCLEOTIDE SEQUENCE [LARGE SCALE GENOMIC DNA]</scope>
    <source>
        <strain evidence="4">Gos25-1</strain>
    </source>
</reference>
<dbReference type="AlphaFoldDB" id="A0A4P5P8N1"/>
<feature type="transmembrane region" description="Helical" evidence="1">
    <location>
        <begin position="75"/>
        <end position="94"/>
    </location>
</feature>
<dbReference type="Pfam" id="PF01569">
    <property type="entry name" value="PAP2"/>
    <property type="match status" value="1"/>
</dbReference>
<feature type="transmembrane region" description="Helical" evidence="1">
    <location>
        <begin position="42"/>
        <end position="69"/>
    </location>
</feature>
<name>A0A4P5P8N1_9ENTE</name>
<dbReference type="RefSeq" id="WP_146622801.1">
    <property type="nucleotide sequence ID" value="NZ_BJCC01000017.1"/>
</dbReference>
<keyword evidence="4" id="KW-1185">Reference proteome</keyword>
<dbReference type="Proteomes" id="UP000290567">
    <property type="component" value="Unassembled WGS sequence"/>
</dbReference>
<evidence type="ECO:0000259" key="2">
    <source>
        <dbReference type="SMART" id="SM00014"/>
    </source>
</evidence>
<dbReference type="SUPFAM" id="SSF48317">
    <property type="entry name" value="Acid phosphatase/Vanadium-dependent haloperoxidase"/>
    <property type="match status" value="1"/>
</dbReference>
<accession>A0A4P5P8N1</accession>
<gene>
    <name evidence="3" type="primary">yodM</name>
    <name evidence="3" type="ORF">NRIC_22680</name>
</gene>
<dbReference type="PANTHER" id="PTHR14969">
    <property type="entry name" value="SPHINGOSINE-1-PHOSPHATE PHOSPHOHYDROLASE"/>
    <property type="match status" value="1"/>
</dbReference>
<keyword evidence="1" id="KW-1133">Transmembrane helix</keyword>
<dbReference type="Gene3D" id="1.20.144.10">
    <property type="entry name" value="Phosphatidic acid phosphatase type 2/haloperoxidase"/>
    <property type="match status" value="1"/>
</dbReference>
<evidence type="ECO:0000313" key="4">
    <source>
        <dbReference type="Proteomes" id="UP000290567"/>
    </source>
</evidence>
<proteinExistence type="predicted"/>
<dbReference type="PANTHER" id="PTHR14969:SF13">
    <property type="entry name" value="AT30094P"/>
    <property type="match status" value="1"/>
</dbReference>
<organism evidence="3 4">
    <name type="scientific">Enterococcus florum</name>
    <dbReference type="NCBI Taxonomy" id="2480627"/>
    <lineage>
        <taxon>Bacteria</taxon>
        <taxon>Bacillati</taxon>
        <taxon>Bacillota</taxon>
        <taxon>Bacilli</taxon>
        <taxon>Lactobacillales</taxon>
        <taxon>Enterococcaceae</taxon>
        <taxon>Enterococcus</taxon>
    </lineage>
</organism>
<comment type="caution">
    <text evidence="3">The sequence shown here is derived from an EMBL/GenBank/DDBJ whole genome shotgun (WGS) entry which is preliminary data.</text>
</comment>
<keyword evidence="1" id="KW-0472">Membrane</keyword>
<evidence type="ECO:0000256" key="1">
    <source>
        <dbReference type="SAM" id="Phobius"/>
    </source>
</evidence>
<evidence type="ECO:0000313" key="3">
    <source>
        <dbReference type="EMBL" id="GCF94377.1"/>
    </source>
</evidence>
<dbReference type="OrthoDB" id="9789113at2"/>
<feature type="transmembrane region" description="Helical" evidence="1">
    <location>
        <begin position="171"/>
        <end position="189"/>
    </location>
</feature>
<dbReference type="SMART" id="SM00014">
    <property type="entry name" value="acidPPc"/>
    <property type="match status" value="1"/>
</dbReference>
<feature type="transmembrane region" description="Helical" evidence="1">
    <location>
        <begin position="6"/>
        <end position="21"/>
    </location>
</feature>